<evidence type="ECO:0000256" key="3">
    <source>
        <dbReference type="ARBA" id="ARBA00023002"/>
    </source>
</evidence>
<reference evidence="4 5" key="1">
    <citation type="submission" date="2019-04" db="EMBL/GenBank/DDBJ databases">
        <title>Friends and foes A comparative genomics study of 23 Aspergillus species from section Flavi.</title>
        <authorList>
            <consortium name="DOE Joint Genome Institute"/>
            <person name="Kjaerbolling I."/>
            <person name="Vesth T."/>
            <person name="Frisvad J.C."/>
            <person name="Nybo J.L."/>
            <person name="Theobald S."/>
            <person name="Kildgaard S."/>
            <person name="Isbrandt T."/>
            <person name="Kuo A."/>
            <person name="Sato A."/>
            <person name="Lyhne E.K."/>
            <person name="Kogle M.E."/>
            <person name="Wiebenga A."/>
            <person name="Kun R.S."/>
            <person name="Lubbers R.J."/>
            <person name="Makela M.R."/>
            <person name="Barry K."/>
            <person name="Chovatia M."/>
            <person name="Clum A."/>
            <person name="Daum C."/>
            <person name="Haridas S."/>
            <person name="He G."/>
            <person name="LaButti K."/>
            <person name="Lipzen A."/>
            <person name="Mondo S."/>
            <person name="Riley R."/>
            <person name="Salamov A."/>
            <person name="Simmons B.A."/>
            <person name="Magnuson J.K."/>
            <person name="Henrissat B."/>
            <person name="Mortensen U.H."/>
            <person name="Larsen T.O."/>
            <person name="Devries R.P."/>
            <person name="Grigoriev I.V."/>
            <person name="Machida M."/>
            <person name="Baker S.E."/>
            <person name="Andersen M.R."/>
        </authorList>
    </citation>
    <scope>NUCLEOTIDE SEQUENCE [LARGE SCALE GENOMIC DNA]</scope>
    <source>
        <strain evidence="4 5">CBS 151.66</strain>
    </source>
</reference>
<dbReference type="Proteomes" id="UP000326565">
    <property type="component" value="Unassembled WGS sequence"/>
</dbReference>
<dbReference type="InterPro" id="IPR036291">
    <property type="entry name" value="NAD(P)-bd_dom_sf"/>
</dbReference>
<comment type="similarity">
    <text evidence="1">Belongs to the short-chain dehydrogenases/reductases (SDR) family.</text>
</comment>
<dbReference type="GO" id="GO:0044550">
    <property type="term" value="P:secondary metabolite biosynthetic process"/>
    <property type="evidence" value="ECO:0007669"/>
    <property type="project" value="UniProtKB-ARBA"/>
</dbReference>
<dbReference type="PANTHER" id="PTHR24321:SF8">
    <property type="entry name" value="ESTRADIOL 17-BETA-DEHYDROGENASE 8-RELATED"/>
    <property type="match status" value="1"/>
</dbReference>
<dbReference type="FunFam" id="3.40.50.720:FF:000084">
    <property type="entry name" value="Short-chain dehydrogenase reductase"/>
    <property type="match status" value="1"/>
</dbReference>
<accession>A0A5N5WRY4</accession>
<dbReference type="InterPro" id="IPR002347">
    <property type="entry name" value="SDR_fam"/>
</dbReference>
<gene>
    <name evidence="4" type="ORF">BDV29DRAFT_197488</name>
</gene>
<evidence type="ECO:0000313" key="4">
    <source>
        <dbReference type="EMBL" id="KAB8071286.1"/>
    </source>
</evidence>
<proteinExistence type="inferred from homology"/>
<organism evidence="4 5">
    <name type="scientific">Aspergillus leporis</name>
    <dbReference type="NCBI Taxonomy" id="41062"/>
    <lineage>
        <taxon>Eukaryota</taxon>
        <taxon>Fungi</taxon>
        <taxon>Dikarya</taxon>
        <taxon>Ascomycota</taxon>
        <taxon>Pezizomycotina</taxon>
        <taxon>Eurotiomycetes</taxon>
        <taxon>Eurotiomycetidae</taxon>
        <taxon>Eurotiales</taxon>
        <taxon>Aspergillaceae</taxon>
        <taxon>Aspergillus</taxon>
        <taxon>Aspergillus subgen. Circumdati</taxon>
    </lineage>
</organism>
<dbReference type="PRINTS" id="PR00081">
    <property type="entry name" value="GDHRDH"/>
</dbReference>
<sequence length="260" mass="27839">MGFVTDSVIAVTGGASGIGAATCRLLAQRGAATIWVGDISSKQFCQLKQSIQEVNPSTQVHCSKLDVSSSEEVEKWMHSIIATCGDLHGAANIAGIAQGAGMRQSPAILEETDEDWKRIMGVNLDGMFYCTRAEVRAMKDLPTRRRSIVNVASISAFAHTPDVYAYGTSKGAAAYFTTCVAADAYPLGIRVNTVSPGITNTPLLPQFEPNAKDLSEIERLYNAQGFPLIEPEDVARTIVWLLSDDSRPVYGANINVGAPI</sequence>
<evidence type="ECO:0000256" key="1">
    <source>
        <dbReference type="ARBA" id="ARBA00006484"/>
    </source>
</evidence>
<dbReference type="InterPro" id="IPR020904">
    <property type="entry name" value="Sc_DH/Rdtase_CS"/>
</dbReference>
<dbReference type="OrthoDB" id="1669814at2759"/>
<dbReference type="CDD" id="cd05233">
    <property type="entry name" value="SDR_c"/>
    <property type="match status" value="1"/>
</dbReference>
<dbReference type="Pfam" id="PF13561">
    <property type="entry name" value="adh_short_C2"/>
    <property type="match status" value="1"/>
</dbReference>
<protein>
    <submittedName>
        <fullName evidence="4">Chanoclavine-I dehydrogenase</fullName>
    </submittedName>
</protein>
<dbReference type="GO" id="GO:0016491">
    <property type="term" value="F:oxidoreductase activity"/>
    <property type="evidence" value="ECO:0007669"/>
    <property type="project" value="UniProtKB-KW"/>
</dbReference>
<dbReference type="AlphaFoldDB" id="A0A5N5WRY4"/>
<keyword evidence="5" id="KW-1185">Reference proteome</keyword>
<dbReference type="EMBL" id="ML732277">
    <property type="protein sequence ID" value="KAB8071286.1"/>
    <property type="molecule type" value="Genomic_DNA"/>
</dbReference>
<dbReference type="PANTHER" id="PTHR24321">
    <property type="entry name" value="DEHYDROGENASES, SHORT CHAIN"/>
    <property type="match status" value="1"/>
</dbReference>
<dbReference type="Gene3D" id="3.40.50.720">
    <property type="entry name" value="NAD(P)-binding Rossmann-like Domain"/>
    <property type="match status" value="1"/>
</dbReference>
<evidence type="ECO:0000313" key="5">
    <source>
        <dbReference type="Proteomes" id="UP000326565"/>
    </source>
</evidence>
<dbReference type="SUPFAM" id="SSF51735">
    <property type="entry name" value="NAD(P)-binding Rossmann-fold domains"/>
    <property type="match status" value="1"/>
</dbReference>
<dbReference type="PROSITE" id="PS00061">
    <property type="entry name" value="ADH_SHORT"/>
    <property type="match status" value="1"/>
</dbReference>
<keyword evidence="3" id="KW-0560">Oxidoreductase</keyword>
<name>A0A5N5WRY4_9EURO</name>
<keyword evidence="2" id="KW-0521">NADP</keyword>
<evidence type="ECO:0000256" key="2">
    <source>
        <dbReference type="ARBA" id="ARBA00022857"/>
    </source>
</evidence>